<dbReference type="FunFam" id="3.40.50.2000:FF:000061">
    <property type="entry name" value="UDP-glycosyltransferase 83A1"/>
    <property type="match status" value="1"/>
</dbReference>
<dbReference type="Gene3D" id="3.40.50.2000">
    <property type="entry name" value="Glycogen Phosphorylase B"/>
    <property type="match status" value="2"/>
</dbReference>
<name>A0A8B8LTQ6_ABRPR</name>
<evidence type="ECO:0000256" key="3">
    <source>
        <dbReference type="RuleBase" id="RU003718"/>
    </source>
</evidence>
<keyword evidence="2 3" id="KW-0808">Transferase</keyword>
<evidence type="ECO:0000256" key="2">
    <source>
        <dbReference type="ARBA" id="ARBA00022679"/>
    </source>
</evidence>
<evidence type="ECO:0000313" key="6">
    <source>
        <dbReference type="RefSeq" id="XP_027358858.1"/>
    </source>
</evidence>
<reference evidence="6" key="2">
    <citation type="submission" date="2025-08" db="UniProtKB">
        <authorList>
            <consortium name="RefSeq"/>
        </authorList>
    </citation>
    <scope>IDENTIFICATION</scope>
    <source>
        <tissue evidence="6">Young leaves</tissue>
    </source>
</reference>
<dbReference type="InterPro" id="IPR035595">
    <property type="entry name" value="UDP_glycos_trans_CS"/>
</dbReference>
<gene>
    <name evidence="6" type="primary">LOC113867645</name>
</gene>
<dbReference type="AlphaFoldDB" id="A0A8B8LTQ6"/>
<dbReference type="PANTHER" id="PTHR11926:SF1555">
    <property type="entry name" value="UDP-GLYCOSYLTRANSFERASE 83A1-LIKE"/>
    <property type="match status" value="1"/>
</dbReference>
<comment type="similarity">
    <text evidence="1 3">Belongs to the UDP-glycosyltransferase family.</text>
</comment>
<dbReference type="EC" id="2.4.1.-" evidence="4"/>
<dbReference type="OrthoDB" id="5835829at2759"/>
<dbReference type="RefSeq" id="XP_027358858.1">
    <property type="nucleotide sequence ID" value="XM_027503057.1"/>
</dbReference>
<proteinExistence type="inferred from homology"/>
<reference evidence="5" key="1">
    <citation type="journal article" date="2019" name="Toxins">
        <title>Detection of Abrin-Like and Prepropulchellin-Like Toxin Genes and Transcripts Using Whole Genome Sequencing and Full-Length Transcript Sequencing of Abrus precatorius.</title>
        <authorList>
            <person name="Hovde B.T."/>
            <person name="Daligault H.E."/>
            <person name="Hanschen E.R."/>
            <person name="Kunde Y.A."/>
            <person name="Johnson M.B."/>
            <person name="Starkenburg S.R."/>
            <person name="Johnson S.L."/>
        </authorList>
    </citation>
    <scope>NUCLEOTIDE SEQUENCE [LARGE SCALE GENOMIC DNA]</scope>
</reference>
<dbReference type="FunFam" id="3.40.50.2000:FF:000108">
    <property type="entry name" value="UDP-glycosyltransferase 83A1"/>
    <property type="match status" value="1"/>
</dbReference>
<dbReference type="GeneID" id="113867645"/>
<dbReference type="CDD" id="cd03784">
    <property type="entry name" value="GT1_Gtf-like"/>
    <property type="match status" value="1"/>
</dbReference>
<keyword evidence="5" id="KW-1185">Reference proteome</keyword>
<organism evidence="5 6">
    <name type="scientific">Abrus precatorius</name>
    <name type="common">Indian licorice</name>
    <name type="synonym">Glycine abrus</name>
    <dbReference type="NCBI Taxonomy" id="3816"/>
    <lineage>
        <taxon>Eukaryota</taxon>
        <taxon>Viridiplantae</taxon>
        <taxon>Streptophyta</taxon>
        <taxon>Embryophyta</taxon>
        <taxon>Tracheophyta</taxon>
        <taxon>Spermatophyta</taxon>
        <taxon>Magnoliopsida</taxon>
        <taxon>eudicotyledons</taxon>
        <taxon>Gunneridae</taxon>
        <taxon>Pentapetalae</taxon>
        <taxon>rosids</taxon>
        <taxon>fabids</taxon>
        <taxon>Fabales</taxon>
        <taxon>Fabaceae</taxon>
        <taxon>Papilionoideae</taxon>
        <taxon>50 kb inversion clade</taxon>
        <taxon>NPAAA clade</taxon>
        <taxon>indigoferoid/millettioid clade</taxon>
        <taxon>Abreae</taxon>
        <taxon>Abrus</taxon>
    </lineage>
</organism>
<sequence>MAKAHIMVVPYPVQGHVIPLMELSLLLAKQGIKITFVNTKENHERIVNAFASGNDLLSQISLVWISDGLESSEERKRAGKSSEAVLNVMPQKLEELIECINGSESEKITCVLADQSIGWVIDIAEKKGIRRAAFCPASAAQLVLGLSIPKLIDDGIIDKDGTPLEKQVIQLSSTMPSVSTEHLVWVCVGNKTTQKRIFQLMMKNIKSIQKNEWLFCNSTYELEPAACSMAPEIKPIGPLLSSNKLGYSSGNFWLQDLTCLNWLDQQSPSSVIYVAFGSFTTFSPTQFQELCLGLELSNRPFLWVVQPEITEGSKNAYPKGFVERVAERGRMVGWAPQQKILSHSSVACFLSHCGWNSTVESVSNGIPILCWPYFADQFLNRSYICDVWKVGLGFERNGSGIVTRGEIRSKIEQLLNDEQLKARAKDLKEKVQIGTGQGGLSNNNLDSFIRWIKT</sequence>
<dbReference type="GO" id="GO:0080044">
    <property type="term" value="F:quercetin 7-O-glucosyltransferase activity"/>
    <property type="evidence" value="ECO:0007669"/>
    <property type="project" value="TreeGrafter"/>
</dbReference>
<dbReference type="PROSITE" id="PS00375">
    <property type="entry name" value="UDPGT"/>
    <property type="match status" value="1"/>
</dbReference>
<evidence type="ECO:0000256" key="1">
    <source>
        <dbReference type="ARBA" id="ARBA00009995"/>
    </source>
</evidence>
<evidence type="ECO:0000256" key="4">
    <source>
        <dbReference type="RuleBase" id="RU362057"/>
    </source>
</evidence>
<dbReference type="InterPro" id="IPR002213">
    <property type="entry name" value="UDP_glucos_trans"/>
</dbReference>
<dbReference type="KEGG" id="aprc:113867645"/>
<evidence type="ECO:0000313" key="5">
    <source>
        <dbReference type="Proteomes" id="UP000694853"/>
    </source>
</evidence>
<accession>A0A8B8LTQ6</accession>
<dbReference type="SUPFAM" id="SSF53756">
    <property type="entry name" value="UDP-Glycosyltransferase/glycogen phosphorylase"/>
    <property type="match status" value="1"/>
</dbReference>
<dbReference type="GO" id="GO:0080043">
    <property type="term" value="F:quercetin 3-O-glucosyltransferase activity"/>
    <property type="evidence" value="ECO:0007669"/>
    <property type="project" value="TreeGrafter"/>
</dbReference>
<dbReference type="Pfam" id="PF00201">
    <property type="entry name" value="UDPGT"/>
    <property type="match status" value="1"/>
</dbReference>
<dbReference type="Proteomes" id="UP000694853">
    <property type="component" value="Unplaced"/>
</dbReference>
<keyword evidence="3" id="KW-0328">Glycosyltransferase</keyword>
<dbReference type="PANTHER" id="PTHR11926">
    <property type="entry name" value="GLUCOSYL/GLUCURONOSYL TRANSFERASES"/>
    <property type="match status" value="1"/>
</dbReference>
<protein>
    <recommendedName>
        <fullName evidence="4">Glycosyltransferase</fullName>
        <ecNumber evidence="4">2.4.1.-</ecNumber>
    </recommendedName>
</protein>